<dbReference type="Pfam" id="PF00075">
    <property type="entry name" value="RNase_H"/>
    <property type="match status" value="1"/>
</dbReference>
<proteinExistence type="predicted"/>
<feature type="domain" description="RNase H type-1" evidence="1">
    <location>
        <begin position="1"/>
        <end position="152"/>
    </location>
</feature>
<sequence>MGPSAILDPAAQSLFHRWSIVVHTLCPQSPACSLQKLPHGCAIVIPQMEYSCSYALPAESSVFTAEATAIKKALEYILHIDVDKFCIFTDCKSVLMNLENYGYKSSPLIGEILILDYYLKQRRKLVHYIWVKGHSQISGNEAADSLAKAASCEKTSEKMLIPYTDYLKTLKEHQLAAWQEEYTTAYESNPTNYHMLFPIIKSKRWYNQTLVKKKVLSQILRISFNHGRFPAHLKKGN</sequence>
<comment type="caution">
    <text evidence="2">The sequence shown here is derived from an EMBL/GenBank/DDBJ whole genome shotgun (WGS) entry which is preliminary data.</text>
</comment>
<dbReference type="InterPro" id="IPR036397">
    <property type="entry name" value="RNaseH_sf"/>
</dbReference>
<gene>
    <name evidence="2" type="ORF">QE152_g37300</name>
</gene>
<evidence type="ECO:0000313" key="2">
    <source>
        <dbReference type="EMBL" id="KAK9686296.1"/>
    </source>
</evidence>
<dbReference type="InterPro" id="IPR002156">
    <property type="entry name" value="RNaseH_domain"/>
</dbReference>
<organism evidence="2 3">
    <name type="scientific">Popillia japonica</name>
    <name type="common">Japanese beetle</name>
    <dbReference type="NCBI Taxonomy" id="7064"/>
    <lineage>
        <taxon>Eukaryota</taxon>
        <taxon>Metazoa</taxon>
        <taxon>Ecdysozoa</taxon>
        <taxon>Arthropoda</taxon>
        <taxon>Hexapoda</taxon>
        <taxon>Insecta</taxon>
        <taxon>Pterygota</taxon>
        <taxon>Neoptera</taxon>
        <taxon>Endopterygota</taxon>
        <taxon>Coleoptera</taxon>
        <taxon>Polyphaga</taxon>
        <taxon>Scarabaeiformia</taxon>
        <taxon>Scarabaeidae</taxon>
        <taxon>Rutelinae</taxon>
        <taxon>Popillia</taxon>
    </lineage>
</organism>
<dbReference type="EMBL" id="JASPKY010000716">
    <property type="protein sequence ID" value="KAK9686296.1"/>
    <property type="molecule type" value="Genomic_DNA"/>
</dbReference>
<name>A0AAW1IAK5_POPJA</name>
<dbReference type="PROSITE" id="PS50879">
    <property type="entry name" value="RNASE_H_1"/>
    <property type="match status" value="1"/>
</dbReference>
<protein>
    <submittedName>
        <fullName evidence="2">RNase H</fullName>
    </submittedName>
</protein>
<dbReference type="SUPFAM" id="SSF53098">
    <property type="entry name" value="Ribonuclease H-like"/>
    <property type="match status" value="1"/>
</dbReference>
<dbReference type="AlphaFoldDB" id="A0AAW1IAK5"/>
<reference evidence="2 3" key="1">
    <citation type="journal article" date="2024" name="BMC Genomics">
        <title>De novo assembly and annotation of Popillia japonica's genome with initial clues to its potential as an invasive pest.</title>
        <authorList>
            <person name="Cucini C."/>
            <person name="Boschi S."/>
            <person name="Funari R."/>
            <person name="Cardaioli E."/>
            <person name="Iannotti N."/>
            <person name="Marturano G."/>
            <person name="Paoli F."/>
            <person name="Bruttini M."/>
            <person name="Carapelli A."/>
            <person name="Frati F."/>
            <person name="Nardi F."/>
        </authorList>
    </citation>
    <scope>NUCLEOTIDE SEQUENCE [LARGE SCALE GENOMIC DNA]</scope>
    <source>
        <strain evidence="2">DMR45628</strain>
    </source>
</reference>
<evidence type="ECO:0000259" key="1">
    <source>
        <dbReference type="PROSITE" id="PS50879"/>
    </source>
</evidence>
<dbReference type="Proteomes" id="UP001458880">
    <property type="component" value="Unassembled WGS sequence"/>
</dbReference>
<dbReference type="GO" id="GO:0003676">
    <property type="term" value="F:nucleic acid binding"/>
    <property type="evidence" value="ECO:0007669"/>
    <property type="project" value="InterPro"/>
</dbReference>
<dbReference type="GO" id="GO:0004523">
    <property type="term" value="F:RNA-DNA hybrid ribonuclease activity"/>
    <property type="evidence" value="ECO:0007669"/>
    <property type="project" value="InterPro"/>
</dbReference>
<keyword evidence="3" id="KW-1185">Reference proteome</keyword>
<dbReference type="InterPro" id="IPR012337">
    <property type="entry name" value="RNaseH-like_sf"/>
</dbReference>
<accession>A0AAW1IAK5</accession>
<dbReference type="CDD" id="cd09276">
    <property type="entry name" value="Rnase_HI_RT_non_LTR"/>
    <property type="match status" value="1"/>
</dbReference>
<evidence type="ECO:0000313" key="3">
    <source>
        <dbReference type="Proteomes" id="UP001458880"/>
    </source>
</evidence>
<dbReference type="Gene3D" id="3.30.420.10">
    <property type="entry name" value="Ribonuclease H-like superfamily/Ribonuclease H"/>
    <property type="match status" value="1"/>
</dbReference>